<dbReference type="RefSeq" id="WP_164337929.1">
    <property type="nucleotide sequence ID" value="NZ_JAAGMD010000119.1"/>
</dbReference>
<dbReference type="AlphaFoldDB" id="A0A6G3QPN2"/>
<feature type="transmembrane region" description="Helical" evidence="2">
    <location>
        <begin position="58"/>
        <end position="83"/>
    </location>
</feature>
<name>A0A6G3QPN2_9ACTN</name>
<protein>
    <submittedName>
        <fullName evidence="3">Uncharacterized protein</fullName>
    </submittedName>
</protein>
<reference evidence="3" key="1">
    <citation type="submission" date="2020-01" db="EMBL/GenBank/DDBJ databases">
        <title>Insect and environment-associated Actinomycetes.</title>
        <authorList>
            <person name="Currrie C."/>
            <person name="Chevrette M."/>
            <person name="Carlson C."/>
            <person name="Stubbendieck R."/>
            <person name="Wendt-Pienkowski E."/>
        </authorList>
    </citation>
    <scope>NUCLEOTIDE SEQUENCE</scope>
    <source>
        <strain evidence="3">SID14436</strain>
    </source>
</reference>
<keyword evidence="2" id="KW-1133">Transmembrane helix</keyword>
<evidence type="ECO:0000256" key="1">
    <source>
        <dbReference type="SAM" id="MobiDB-lite"/>
    </source>
</evidence>
<dbReference type="EMBL" id="JAAGMD010000119">
    <property type="protein sequence ID" value="NEA85305.1"/>
    <property type="molecule type" value="Genomic_DNA"/>
</dbReference>
<gene>
    <name evidence="3" type="ORF">G3I53_04375</name>
</gene>
<accession>A0A6G3QPN2</accession>
<proteinExistence type="predicted"/>
<evidence type="ECO:0000313" key="3">
    <source>
        <dbReference type="EMBL" id="NEA85305.1"/>
    </source>
</evidence>
<sequence>MAGPGRNDDIEHRGRVAREDAGHRAGTEDRDEAELREAVERAERATRSSWRVMAWTTGVLGCALLAFVVLCGVAVIAGVYVVMAMRP</sequence>
<feature type="region of interest" description="Disordered" evidence="1">
    <location>
        <begin position="1"/>
        <end position="35"/>
    </location>
</feature>
<evidence type="ECO:0000256" key="2">
    <source>
        <dbReference type="SAM" id="Phobius"/>
    </source>
</evidence>
<organism evidence="3">
    <name type="scientific">Streptomyces sp. SID14436</name>
    <dbReference type="NCBI Taxonomy" id="2706070"/>
    <lineage>
        <taxon>Bacteria</taxon>
        <taxon>Bacillati</taxon>
        <taxon>Actinomycetota</taxon>
        <taxon>Actinomycetes</taxon>
        <taxon>Kitasatosporales</taxon>
        <taxon>Streptomycetaceae</taxon>
        <taxon>Streptomyces</taxon>
    </lineage>
</organism>
<keyword evidence="2" id="KW-0812">Transmembrane</keyword>
<keyword evidence="2" id="KW-0472">Membrane</keyword>
<comment type="caution">
    <text evidence="3">The sequence shown here is derived from an EMBL/GenBank/DDBJ whole genome shotgun (WGS) entry which is preliminary data.</text>
</comment>